<keyword evidence="2" id="KW-0233">DNA recombination</keyword>
<gene>
    <name evidence="5" type="primary">ssb</name>
    <name evidence="5" type="ORF">GCM10010918_28750</name>
</gene>
<accession>A0A917H9F2</accession>
<dbReference type="GO" id="GO:0006260">
    <property type="term" value="P:DNA replication"/>
    <property type="evidence" value="ECO:0007669"/>
    <property type="project" value="UniProtKB-UniRule"/>
</dbReference>
<evidence type="ECO:0000313" key="6">
    <source>
        <dbReference type="Proteomes" id="UP000600247"/>
    </source>
</evidence>
<dbReference type="InterPro" id="IPR000424">
    <property type="entry name" value="Primosome_PriB/ssb"/>
</dbReference>
<dbReference type="Proteomes" id="UP000600247">
    <property type="component" value="Unassembled WGS sequence"/>
</dbReference>
<dbReference type="InterPro" id="IPR011344">
    <property type="entry name" value="ssDNA-bd"/>
</dbReference>
<dbReference type="HAMAP" id="MF_00984">
    <property type="entry name" value="SSB"/>
    <property type="match status" value="1"/>
</dbReference>
<comment type="caution">
    <text evidence="5">The sequence shown here is derived from an EMBL/GenBank/DDBJ whole genome shotgun (WGS) entry which is preliminary data.</text>
</comment>
<evidence type="ECO:0000256" key="2">
    <source>
        <dbReference type="HAMAP-Rule" id="MF_00984"/>
    </source>
</evidence>
<dbReference type="GO" id="GO:0006281">
    <property type="term" value="P:DNA repair"/>
    <property type="evidence" value="ECO:0007669"/>
    <property type="project" value="UniProtKB-UniRule"/>
</dbReference>
<protein>
    <recommendedName>
        <fullName evidence="2 3">Single-stranded DNA-binding protein</fullName>
        <shortName evidence="2">SSB</shortName>
    </recommendedName>
</protein>
<dbReference type="Pfam" id="PF00436">
    <property type="entry name" value="SSB"/>
    <property type="match status" value="1"/>
</dbReference>
<evidence type="ECO:0000256" key="3">
    <source>
        <dbReference type="RuleBase" id="RU000524"/>
    </source>
</evidence>
<dbReference type="InterPro" id="IPR012340">
    <property type="entry name" value="NA-bd_OB-fold"/>
</dbReference>
<feature type="short sequence motif" description="Important for interaction with partner proteins" evidence="2">
    <location>
        <begin position="179"/>
        <end position="184"/>
    </location>
</feature>
<keyword evidence="2" id="KW-0235">DNA replication</keyword>
<evidence type="ECO:0000256" key="4">
    <source>
        <dbReference type="SAM" id="MobiDB-lite"/>
    </source>
</evidence>
<feature type="compositionally biased region" description="Gly residues" evidence="4">
    <location>
        <begin position="119"/>
        <end position="152"/>
    </location>
</feature>
<organism evidence="5 6">
    <name type="scientific">Paenibacillus radicis</name>
    <name type="common">ex Gao et al. 2016</name>
    <dbReference type="NCBI Taxonomy" id="1737354"/>
    <lineage>
        <taxon>Bacteria</taxon>
        <taxon>Bacillati</taxon>
        <taxon>Bacillota</taxon>
        <taxon>Bacilli</taxon>
        <taxon>Bacillales</taxon>
        <taxon>Paenibacillaceae</taxon>
        <taxon>Paenibacillus</taxon>
    </lineage>
</organism>
<keyword evidence="6" id="KW-1185">Reference proteome</keyword>
<dbReference type="Gene3D" id="2.40.50.140">
    <property type="entry name" value="Nucleic acid-binding proteins"/>
    <property type="match status" value="1"/>
</dbReference>
<evidence type="ECO:0000256" key="1">
    <source>
        <dbReference type="ARBA" id="ARBA00023125"/>
    </source>
</evidence>
<keyword evidence="1 2" id="KW-0238">DNA-binding</keyword>
<dbReference type="NCBIfam" id="TIGR00621">
    <property type="entry name" value="ssb"/>
    <property type="match status" value="1"/>
</dbReference>
<dbReference type="GO" id="GO:0003697">
    <property type="term" value="F:single-stranded DNA binding"/>
    <property type="evidence" value="ECO:0007669"/>
    <property type="project" value="UniProtKB-UniRule"/>
</dbReference>
<dbReference type="PROSITE" id="PS50935">
    <property type="entry name" value="SSB"/>
    <property type="match status" value="1"/>
</dbReference>
<dbReference type="RefSeq" id="WP_188889897.1">
    <property type="nucleotide sequence ID" value="NZ_BMHY01000005.1"/>
</dbReference>
<dbReference type="GO" id="GO:0009295">
    <property type="term" value="C:nucleoid"/>
    <property type="evidence" value="ECO:0007669"/>
    <property type="project" value="TreeGrafter"/>
</dbReference>
<reference evidence="5 6" key="1">
    <citation type="journal article" date="2014" name="Int. J. Syst. Evol. Microbiol.">
        <title>Complete genome sequence of Corynebacterium casei LMG S-19264T (=DSM 44701T), isolated from a smear-ripened cheese.</title>
        <authorList>
            <consortium name="US DOE Joint Genome Institute (JGI-PGF)"/>
            <person name="Walter F."/>
            <person name="Albersmeier A."/>
            <person name="Kalinowski J."/>
            <person name="Ruckert C."/>
        </authorList>
    </citation>
    <scope>NUCLEOTIDE SEQUENCE [LARGE SCALE GENOMIC DNA]</scope>
    <source>
        <strain evidence="5 6">CGMCC 1.15286</strain>
    </source>
</reference>
<sequence>MLNRVILIGRLTRDPELRYTPAGVAVTQFTIAVDRPFTSGQGEREADFIPVVTWRQLAETCANYLRKGRLTAVEGRIQVRNYENNEGKRVYVTEVIADNVRFLESNREGGAPREDNGNSYGGGNNSNTGSFGGGGGGSASYSGGGNSSGGSRSGNSGNSRNNDSRDPFSDDGRPIDISEDDLPF</sequence>
<feature type="compositionally biased region" description="Basic and acidic residues" evidence="4">
    <location>
        <begin position="162"/>
        <end position="176"/>
    </location>
</feature>
<feature type="compositionally biased region" description="Basic and acidic residues" evidence="4">
    <location>
        <begin position="106"/>
        <end position="116"/>
    </location>
</feature>
<comment type="caution">
    <text evidence="2">Lacks conserved residue(s) required for the propagation of feature annotation.</text>
</comment>
<comment type="function">
    <text evidence="2">Plays an important role in DNA replication, recombination and repair. Binds to ssDNA and to an array of partner proteins to recruit them to their sites of action during DNA metabolism.</text>
</comment>
<feature type="region of interest" description="Disordered" evidence="4">
    <location>
        <begin position="106"/>
        <end position="184"/>
    </location>
</feature>
<dbReference type="AlphaFoldDB" id="A0A917H9F2"/>
<proteinExistence type="inferred from homology"/>
<keyword evidence="2" id="KW-0234">DNA repair</keyword>
<dbReference type="PANTHER" id="PTHR10302:SF27">
    <property type="entry name" value="SINGLE-STRANDED DNA-BINDING PROTEIN"/>
    <property type="match status" value="1"/>
</dbReference>
<name>A0A917H9F2_9BACL</name>
<keyword evidence="2" id="KW-0227">DNA damage</keyword>
<dbReference type="EMBL" id="BMHY01000005">
    <property type="protein sequence ID" value="GGG71461.1"/>
    <property type="molecule type" value="Genomic_DNA"/>
</dbReference>
<dbReference type="CDD" id="cd04496">
    <property type="entry name" value="SSB_OBF"/>
    <property type="match status" value="1"/>
</dbReference>
<dbReference type="PANTHER" id="PTHR10302">
    <property type="entry name" value="SINGLE-STRANDED DNA-BINDING PROTEIN"/>
    <property type="match status" value="1"/>
</dbReference>
<dbReference type="SUPFAM" id="SSF50249">
    <property type="entry name" value="Nucleic acid-binding proteins"/>
    <property type="match status" value="1"/>
</dbReference>
<dbReference type="GO" id="GO:0006310">
    <property type="term" value="P:DNA recombination"/>
    <property type="evidence" value="ECO:0007669"/>
    <property type="project" value="UniProtKB-UniRule"/>
</dbReference>
<comment type="subunit">
    <text evidence="2">Homotetramer.</text>
</comment>
<evidence type="ECO:0000313" key="5">
    <source>
        <dbReference type="EMBL" id="GGG71461.1"/>
    </source>
</evidence>